<evidence type="ECO:0000313" key="1">
    <source>
        <dbReference type="EMBL" id="BDI29461.1"/>
    </source>
</evidence>
<dbReference type="KEGG" id="ccot:CCAX7_15120"/>
<evidence type="ECO:0000313" key="2">
    <source>
        <dbReference type="Proteomes" id="UP000287394"/>
    </source>
</evidence>
<dbReference type="RefSeq" id="WP_119322654.1">
    <property type="nucleotide sequence ID" value="NZ_AP025739.1"/>
</dbReference>
<sequence length="98" mass="11548">MKIIVTLLIFLLLLAPVKFLSLYSQQHVKVPPSSASTDDRFEYYVQHFRCSYLDASQEMVDYKALLPEVRSQQDRDELNALHRSHLRYLKMLASHSRH</sequence>
<name>A0A402CZC2_9BACT</name>
<proteinExistence type="predicted"/>
<accession>A0A402CZC2</accession>
<organism evidence="1 2">
    <name type="scientific">Capsulimonas corticalis</name>
    <dbReference type="NCBI Taxonomy" id="2219043"/>
    <lineage>
        <taxon>Bacteria</taxon>
        <taxon>Bacillati</taxon>
        <taxon>Armatimonadota</taxon>
        <taxon>Armatimonadia</taxon>
        <taxon>Capsulimonadales</taxon>
        <taxon>Capsulimonadaceae</taxon>
        <taxon>Capsulimonas</taxon>
    </lineage>
</organism>
<protein>
    <submittedName>
        <fullName evidence="1">Uncharacterized protein</fullName>
    </submittedName>
</protein>
<dbReference type="AlphaFoldDB" id="A0A402CZC2"/>
<gene>
    <name evidence="1" type="ORF">CCAX7_15120</name>
</gene>
<keyword evidence="2" id="KW-1185">Reference proteome</keyword>
<reference evidence="1 2" key="1">
    <citation type="journal article" date="2019" name="Int. J. Syst. Evol. Microbiol.">
        <title>Capsulimonas corticalis gen. nov., sp. nov., an aerobic capsulated bacterium, of a novel bacterial order, Capsulimonadales ord. nov., of the class Armatimonadia of the phylum Armatimonadetes.</title>
        <authorList>
            <person name="Li J."/>
            <person name="Kudo C."/>
            <person name="Tonouchi A."/>
        </authorList>
    </citation>
    <scope>NUCLEOTIDE SEQUENCE [LARGE SCALE GENOMIC DNA]</scope>
    <source>
        <strain evidence="1 2">AX-7</strain>
    </source>
</reference>
<dbReference type="EMBL" id="AP025739">
    <property type="protein sequence ID" value="BDI29461.1"/>
    <property type="molecule type" value="Genomic_DNA"/>
</dbReference>
<dbReference type="Proteomes" id="UP000287394">
    <property type="component" value="Chromosome"/>
</dbReference>